<dbReference type="Proteomes" id="UP000006238">
    <property type="component" value="Unassembled WGS sequence"/>
</dbReference>
<feature type="transmembrane region" description="Helical" evidence="1">
    <location>
        <begin position="84"/>
        <end position="106"/>
    </location>
</feature>
<keyword evidence="1" id="KW-0472">Membrane</keyword>
<dbReference type="RefSeq" id="WP_005603018.1">
    <property type="nucleotide sequence ID" value="NZ_GG663524.1"/>
</dbReference>
<reference evidence="2 3" key="1">
    <citation type="submission" date="2010-02" db="EMBL/GenBank/DDBJ databases">
        <authorList>
            <person name="Weinstock G."/>
            <person name="Sodergren E."/>
            <person name="Clifton S."/>
            <person name="Fulton L."/>
            <person name="Fulton B."/>
            <person name="Courtney L."/>
            <person name="Fronick C."/>
            <person name="Harrison M."/>
            <person name="Strong C."/>
            <person name="Farmer C."/>
            <person name="Delahaunty K."/>
            <person name="Markovic C."/>
            <person name="Hall O."/>
            <person name="Minx P."/>
            <person name="Tomlinson C."/>
            <person name="Mitreva M."/>
            <person name="Nelson J."/>
            <person name="Hou S."/>
            <person name="Wollam A."/>
            <person name="Pepin K.H."/>
            <person name="Johnson M."/>
            <person name="Bhonagiri V."/>
            <person name="Zhang X."/>
            <person name="Suruliraj S."/>
            <person name="Warren W."/>
            <person name="Chinwalla A."/>
            <person name="Mardis E.R."/>
            <person name="Wilson R.K."/>
        </authorList>
    </citation>
    <scope>NUCLEOTIDE SEQUENCE [LARGE SCALE GENOMIC DNA]</scope>
    <source>
        <strain evidence="2 3">DSM 2876</strain>
    </source>
</reference>
<sequence>MKIILISFFMIMLVPVRIFATEEADPLSVYDFSDINSVLKDDNAFNFEDCVREIIKGDFDTGFSGLFDMFLSAIFSELANEKAIIIKLIVVGLTAALFSNIAFTVLSGKISETGFYITYLALIVCMLSGYTIVAEIVKNTMDRLSSFMEAVTPVYILSIGFSTGESTATAFYQVVIMVITLIEKVLINFIIPMIYTYMITGLINNMANGTLFTKAGELIKTIIEWTLKSLMTFVIGINVIRSLISPIVDSMKVGTMWKVMQSIPGIGNTLNSVSSVVFASGTLIKNGIGISAMIAILVICFIPVVKTSVIAISYKGVSAILEPVSDKRIVNSINTIHISFCLMLKTLLYATVFFILTIAIICASTNLNVG</sequence>
<name>D4S010_9FIRM</name>
<dbReference type="HOGENOM" id="CLU_046838_0_0_9"/>
<keyword evidence="3" id="KW-1185">Reference proteome</keyword>
<feature type="transmembrane region" description="Helical" evidence="1">
    <location>
        <begin position="290"/>
        <end position="312"/>
    </location>
</feature>
<proteinExistence type="predicted"/>
<feature type="transmembrane region" description="Helical" evidence="1">
    <location>
        <begin position="225"/>
        <end position="244"/>
    </location>
</feature>
<keyword evidence="1" id="KW-0812">Transmembrane</keyword>
<comment type="caution">
    <text evidence="2">The sequence shown here is derived from an EMBL/GenBank/DDBJ whole genome shotgun (WGS) entry which is preliminary data.</text>
</comment>
<feature type="transmembrane region" description="Helical" evidence="1">
    <location>
        <begin position="113"/>
        <end position="134"/>
    </location>
</feature>
<dbReference type="EMBL" id="ABWN01000030">
    <property type="protein sequence ID" value="EFF68158.1"/>
    <property type="molecule type" value="Genomic_DNA"/>
</dbReference>
<feature type="transmembrane region" description="Helical" evidence="1">
    <location>
        <begin position="265"/>
        <end position="284"/>
    </location>
</feature>
<protein>
    <submittedName>
        <fullName evidence="2">Putative stage III sporulation protein AE</fullName>
    </submittedName>
</protein>
<accession>D4S010</accession>
<feature type="transmembrane region" description="Helical" evidence="1">
    <location>
        <begin position="185"/>
        <end position="205"/>
    </location>
</feature>
<feature type="transmembrane region" description="Helical" evidence="1">
    <location>
        <begin position="347"/>
        <end position="367"/>
    </location>
</feature>
<organism evidence="2 3">
    <name type="scientific">Eshraghiella crossota DSM 2876</name>
    <dbReference type="NCBI Taxonomy" id="511680"/>
    <lineage>
        <taxon>Bacteria</taxon>
        <taxon>Bacillati</taxon>
        <taxon>Bacillota</taxon>
        <taxon>Clostridia</taxon>
        <taxon>Lachnospirales</taxon>
        <taxon>Lachnospiraceae</taxon>
        <taxon>Eshraghiella</taxon>
    </lineage>
</organism>
<dbReference type="InterPro" id="IPR014194">
    <property type="entry name" value="Spore_III_AE"/>
</dbReference>
<dbReference type="STRING" id="45851.BHV86_10605"/>
<evidence type="ECO:0000313" key="3">
    <source>
        <dbReference type="Proteomes" id="UP000006238"/>
    </source>
</evidence>
<dbReference type="GeneID" id="98918344"/>
<evidence type="ECO:0000313" key="2">
    <source>
        <dbReference type="EMBL" id="EFF68158.1"/>
    </source>
</evidence>
<keyword evidence="1" id="KW-1133">Transmembrane helix</keyword>
<evidence type="ECO:0000256" key="1">
    <source>
        <dbReference type="SAM" id="Phobius"/>
    </source>
</evidence>
<gene>
    <name evidence="2" type="ORF">BUTYVIB_01426</name>
</gene>
<dbReference type="Pfam" id="PF09546">
    <property type="entry name" value="Spore_III_AE"/>
    <property type="match status" value="1"/>
</dbReference>
<dbReference type="eggNOG" id="ENOG502Z7PW">
    <property type="taxonomic scope" value="Bacteria"/>
</dbReference>
<dbReference type="AlphaFoldDB" id="D4S010"/>